<keyword evidence="2" id="KW-1185">Reference proteome</keyword>
<dbReference type="Proteomes" id="UP000005867">
    <property type="component" value="Chromosome"/>
</dbReference>
<dbReference type="GeneID" id="11596358"/>
<dbReference type="Gene3D" id="3.40.1260.10">
    <property type="entry name" value="DsrEFH-like"/>
    <property type="match status" value="1"/>
</dbReference>
<dbReference type="eggNOG" id="arCOG02065">
    <property type="taxonomic scope" value="Archaea"/>
</dbReference>
<dbReference type="OrthoDB" id="288304at2157"/>
<organism evidence="1 2">
    <name type="scientific">Pyrobaculum ferrireducens</name>
    <dbReference type="NCBI Taxonomy" id="1104324"/>
    <lineage>
        <taxon>Archaea</taxon>
        <taxon>Thermoproteota</taxon>
        <taxon>Thermoprotei</taxon>
        <taxon>Thermoproteales</taxon>
        <taxon>Thermoproteaceae</taxon>
        <taxon>Pyrobaculum</taxon>
    </lineage>
</organism>
<gene>
    <name evidence="1" type="ORF">P186_1865</name>
</gene>
<dbReference type="HOGENOM" id="CLU_1998823_0_0_2"/>
<reference evidence="1 2" key="1">
    <citation type="journal article" date="2012" name="J. Bacteriol.">
        <title>Complete genome sequence of strain 1860, a crenarchaeon of the genus pyrobaculum able to grow with various electron acceptors.</title>
        <authorList>
            <person name="Mardanov A.V."/>
            <person name="Gumerov V.M."/>
            <person name="Slobodkina G.B."/>
            <person name="Beletsky A.V."/>
            <person name="Bonch-Osmolovskaya E.A."/>
            <person name="Ravin N.V."/>
            <person name="Skryabin K.G."/>
        </authorList>
    </citation>
    <scope>NUCLEOTIDE SEQUENCE [LARGE SCALE GENOMIC DNA]</scope>
    <source>
        <strain evidence="1 2">1860</strain>
    </source>
</reference>
<evidence type="ECO:0000313" key="1">
    <source>
        <dbReference type="EMBL" id="AET33267.1"/>
    </source>
</evidence>
<dbReference type="EMBL" id="CP003098">
    <property type="protein sequence ID" value="AET33267.1"/>
    <property type="molecule type" value="Genomic_DNA"/>
</dbReference>
<proteinExistence type="predicted"/>
<dbReference type="RefSeq" id="WP_014289092.1">
    <property type="nucleotide sequence ID" value="NC_016645.1"/>
</dbReference>
<dbReference type="AlphaFoldDB" id="G7VHH6"/>
<accession>G7VHH6</accession>
<dbReference type="STRING" id="1104324.P186_1865"/>
<dbReference type="InterPro" id="IPR003787">
    <property type="entry name" value="Sulphur_relay_DsrE/F-like"/>
</dbReference>
<dbReference type="InterPro" id="IPR027396">
    <property type="entry name" value="DsrEFH-like"/>
</dbReference>
<dbReference type="Pfam" id="PF02635">
    <property type="entry name" value="DsrE"/>
    <property type="match status" value="1"/>
</dbReference>
<protein>
    <submittedName>
        <fullName evidence="1">Uncharacterized protein</fullName>
    </submittedName>
</protein>
<dbReference type="SUPFAM" id="SSF75169">
    <property type="entry name" value="DsrEFH-like"/>
    <property type="match status" value="1"/>
</dbReference>
<dbReference type="BioCyc" id="PSP1104324:GJSN-1823-MONOMER"/>
<dbReference type="KEGG" id="pyr:P186_1865"/>
<evidence type="ECO:0000313" key="2">
    <source>
        <dbReference type="Proteomes" id="UP000005867"/>
    </source>
</evidence>
<name>G7VHH6_9CREN</name>
<dbReference type="PANTHER" id="PTHR34655:SF1">
    <property type="match status" value="1"/>
</dbReference>
<sequence length="124" mass="13568">MKVGVILTSDDVVKLYEAGTYIATELARGNEVVVFVTGRATLAFAGRSAPPDTAEVKRMKELHVMWDELFSAAKPMGVKIIACETASKIFAVAEEEYRKLGLVDVVSSMYTFLEEVGEGRVVTF</sequence>
<dbReference type="PANTHER" id="PTHR34655">
    <property type="entry name" value="CONSERVED WITHIN P. AEROPHILUM"/>
    <property type="match status" value="1"/>
</dbReference>